<dbReference type="Proteomes" id="UP000274131">
    <property type="component" value="Unassembled WGS sequence"/>
</dbReference>
<organism evidence="3">
    <name type="scientific">Enterobius vermicularis</name>
    <name type="common">Human pinworm</name>
    <dbReference type="NCBI Taxonomy" id="51028"/>
    <lineage>
        <taxon>Eukaryota</taxon>
        <taxon>Metazoa</taxon>
        <taxon>Ecdysozoa</taxon>
        <taxon>Nematoda</taxon>
        <taxon>Chromadorea</taxon>
        <taxon>Rhabditida</taxon>
        <taxon>Spirurina</taxon>
        <taxon>Oxyuridomorpha</taxon>
        <taxon>Oxyuroidea</taxon>
        <taxon>Oxyuridae</taxon>
        <taxon>Enterobius</taxon>
    </lineage>
</organism>
<dbReference type="AlphaFoldDB" id="A0A0N4VEG1"/>
<accession>A0A0N4VEG1</accession>
<reference evidence="3" key="1">
    <citation type="submission" date="2017-02" db="UniProtKB">
        <authorList>
            <consortium name="WormBaseParasite"/>
        </authorList>
    </citation>
    <scope>IDENTIFICATION</scope>
</reference>
<evidence type="ECO:0000313" key="3">
    <source>
        <dbReference type="WBParaSite" id="EVEC_0000907101-mRNA-1"/>
    </source>
</evidence>
<name>A0A0N4VEG1_ENTVE</name>
<gene>
    <name evidence="1" type="ORF">EVEC_LOCUS8512</name>
</gene>
<evidence type="ECO:0000313" key="1">
    <source>
        <dbReference type="EMBL" id="VDD93761.1"/>
    </source>
</evidence>
<dbReference type="EMBL" id="UXUI01009461">
    <property type="protein sequence ID" value="VDD93761.1"/>
    <property type="molecule type" value="Genomic_DNA"/>
</dbReference>
<evidence type="ECO:0000313" key="2">
    <source>
        <dbReference type="Proteomes" id="UP000274131"/>
    </source>
</evidence>
<reference evidence="1 2" key="2">
    <citation type="submission" date="2018-10" db="EMBL/GenBank/DDBJ databases">
        <authorList>
            <consortium name="Pathogen Informatics"/>
        </authorList>
    </citation>
    <scope>NUCLEOTIDE SEQUENCE [LARGE SCALE GENOMIC DNA]</scope>
</reference>
<dbReference type="WBParaSite" id="EVEC_0000907101-mRNA-1">
    <property type="protein sequence ID" value="EVEC_0000907101-mRNA-1"/>
    <property type="gene ID" value="EVEC_0000907101"/>
</dbReference>
<sequence>MCPHLLGVAGLSGKELCGMTEERRIYATPPTLQRFFAGRRSERVGREKKQSAAIESNSVVLSASAKPLEIFAGADAATACGSASIEGINSITEMSDYKDKTTKKRNSSPYHITVTPRYVMAGLADLVGKARSPSLGRRNRSKHGQRDIGTLNTALPLGINTSGNTCANQAQVSVSALSTPTSSRERHLPFGILTTPTSLPQKDSSHSSELPVPVRCAVDTLAEKVANWNYEEAAASSGITIESYDSKKQRSHLSSRCSQQLASISPIVRVQYSNENLSSLKDFPEGKGY</sequence>
<keyword evidence="2" id="KW-1185">Reference proteome</keyword>
<protein>
    <submittedName>
        <fullName evidence="3">PDE4_UCR domain-containing protein</fullName>
    </submittedName>
</protein>
<proteinExistence type="predicted"/>